<dbReference type="InterPro" id="IPR001811">
    <property type="entry name" value="Chemokine_IL8-like_dom"/>
</dbReference>
<reference evidence="5" key="2">
    <citation type="submission" date="2025-09" db="UniProtKB">
        <authorList>
            <consortium name="Ensembl"/>
        </authorList>
    </citation>
    <scope>IDENTIFICATION</scope>
</reference>
<proteinExistence type="predicted"/>
<keyword evidence="6" id="KW-1185">Reference proteome</keyword>
<feature type="chain" id="PRO_5033990837" description="Chemokine interleukin-8-like domain-containing protein" evidence="3">
    <location>
        <begin position="34"/>
        <end position="163"/>
    </location>
</feature>
<dbReference type="Ensembl" id="ENSNMLT00000021975.1">
    <property type="protein sequence ID" value="ENSNMLP00000019553.1"/>
    <property type="gene ID" value="ENSNMLG00000012845.1"/>
</dbReference>
<dbReference type="PANTHER" id="PTHR12015">
    <property type="entry name" value="SMALL INDUCIBLE CYTOKINE A"/>
    <property type="match status" value="1"/>
</dbReference>
<dbReference type="Pfam" id="PF00048">
    <property type="entry name" value="IL8"/>
    <property type="match status" value="1"/>
</dbReference>
<organism evidence="5 6">
    <name type="scientific">Neogobius melanostomus</name>
    <name type="common">round goby</name>
    <dbReference type="NCBI Taxonomy" id="47308"/>
    <lineage>
        <taxon>Eukaryota</taxon>
        <taxon>Metazoa</taxon>
        <taxon>Chordata</taxon>
        <taxon>Craniata</taxon>
        <taxon>Vertebrata</taxon>
        <taxon>Euteleostomi</taxon>
        <taxon>Actinopterygii</taxon>
        <taxon>Neopterygii</taxon>
        <taxon>Teleostei</taxon>
        <taxon>Neoteleostei</taxon>
        <taxon>Acanthomorphata</taxon>
        <taxon>Gobiaria</taxon>
        <taxon>Gobiiformes</taxon>
        <taxon>Gobioidei</taxon>
        <taxon>Gobiidae</taxon>
        <taxon>Benthophilinae</taxon>
        <taxon>Neogobiini</taxon>
        <taxon>Neogobius</taxon>
    </lineage>
</organism>
<dbReference type="GO" id="GO:0006955">
    <property type="term" value="P:immune response"/>
    <property type="evidence" value="ECO:0007669"/>
    <property type="project" value="InterPro"/>
</dbReference>
<evidence type="ECO:0000313" key="6">
    <source>
        <dbReference type="Proteomes" id="UP000694523"/>
    </source>
</evidence>
<dbReference type="InterPro" id="IPR039809">
    <property type="entry name" value="Chemokine_b/g/d"/>
</dbReference>
<dbReference type="GO" id="GO:0008009">
    <property type="term" value="F:chemokine activity"/>
    <property type="evidence" value="ECO:0007669"/>
    <property type="project" value="InterPro"/>
</dbReference>
<dbReference type="GO" id="GO:0005615">
    <property type="term" value="C:extracellular space"/>
    <property type="evidence" value="ECO:0007669"/>
    <property type="project" value="UniProtKB-KW"/>
</dbReference>
<dbReference type="SUPFAM" id="SSF54117">
    <property type="entry name" value="Interleukin 8-like chemokines"/>
    <property type="match status" value="1"/>
</dbReference>
<dbReference type="InterPro" id="IPR036048">
    <property type="entry name" value="Interleukin_8-like_sf"/>
</dbReference>
<evidence type="ECO:0000256" key="1">
    <source>
        <dbReference type="ARBA" id="ARBA00022514"/>
    </source>
</evidence>
<sequence length="163" mass="18464">AENSSFTRMAYSMGLASLLCLTTWISSLHLTHGDASDCCLKNNNTRIRPENIVSYTVQFKGFCPITSVAFLTKANKKICWDPEEPYAQRTMKRVDQIREPERRKDVTTVITATIGQTTTQPFSRSNSTQTGKSEETASTRKTSRGKGKKRLRRRKGRKPKTNQ</sequence>
<evidence type="ECO:0000313" key="5">
    <source>
        <dbReference type="Ensembl" id="ENSNMLP00000019553.1"/>
    </source>
</evidence>
<name>A0A8C6TDS5_9GOBI</name>
<evidence type="ECO:0000259" key="4">
    <source>
        <dbReference type="SMART" id="SM00199"/>
    </source>
</evidence>
<accession>A0A8C6TDS5</accession>
<dbReference type="CDD" id="cd00169">
    <property type="entry name" value="Chemokine"/>
    <property type="match status" value="1"/>
</dbReference>
<feature type="signal peptide" evidence="3">
    <location>
        <begin position="1"/>
        <end position="33"/>
    </location>
</feature>
<feature type="compositionally biased region" description="Basic residues" evidence="2">
    <location>
        <begin position="141"/>
        <end position="163"/>
    </location>
</feature>
<keyword evidence="3" id="KW-0732">Signal</keyword>
<protein>
    <recommendedName>
        <fullName evidence="4">Chemokine interleukin-8-like domain-containing protein</fullName>
    </recommendedName>
</protein>
<evidence type="ECO:0000256" key="3">
    <source>
        <dbReference type="SAM" id="SignalP"/>
    </source>
</evidence>
<reference evidence="5" key="1">
    <citation type="submission" date="2025-08" db="UniProtKB">
        <authorList>
            <consortium name="Ensembl"/>
        </authorList>
    </citation>
    <scope>IDENTIFICATION</scope>
</reference>
<dbReference type="SMART" id="SM00199">
    <property type="entry name" value="SCY"/>
    <property type="match status" value="1"/>
</dbReference>
<evidence type="ECO:0000256" key="2">
    <source>
        <dbReference type="SAM" id="MobiDB-lite"/>
    </source>
</evidence>
<feature type="domain" description="Chemokine interleukin-8-like" evidence="4">
    <location>
        <begin position="35"/>
        <end position="94"/>
    </location>
</feature>
<feature type="region of interest" description="Disordered" evidence="2">
    <location>
        <begin position="115"/>
        <end position="163"/>
    </location>
</feature>
<dbReference type="Proteomes" id="UP000694523">
    <property type="component" value="Unplaced"/>
</dbReference>
<keyword evidence="1" id="KW-0202">Cytokine</keyword>
<dbReference type="AlphaFoldDB" id="A0A8C6TDS5"/>
<dbReference type="Gene3D" id="2.40.50.40">
    <property type="match status" value="1"/>
</dbReference>
<dbReference type="PANTHER" id="PTHR12015:SF177">
    <property type="entry name" value="CHEMOKINE INTERLEUKIN-8-LIKE DOMAIN-CONTAINING PROTEIN"/>
    <property type="match status" value="1"/>
</dbReference>
<feature type="compositionally biased region" description="Polar residues" evidence="2">
    <location>
        <begin position="121"/>
        <end position="131"/>
    </location>
</feature>